<evidence type="ECO:0000313" key="1">
    <source>
        <dbReference type="EMBL" id="CAI0546114.1"/>
    </source>
</evidence>
<reference evidence="1" key="1">
    <citation type="submission" date="2022-08" db="EMBL/GenBank/DDBJ databases">
        <authorList>
            <person name="Gutierrez-Valencia J."/>
        </authorList>
    </citation>
    <scope>NUCLEOTIDE SEQUENCE</scope>
</reference>
<organism evidence="1 2">
    <name type="scientific">Linum tenue</name>
    <dbReference type="NCBI Taxonomy" id="586396"/>
    <lineage>
        <taxon>Eukaryota</taxon>
        <taxon>Viridiplantae</taxon>
        <taxon>Streptophyta</taxon>
        <taxon>Embryophyta</taxon>
        <taxon>Tracheophyta</taxon>
        <taxon>Spermatophyta</taxon>
        <taxon>Magnoliopsida</taxon>
        <taxon>eudicotyledons</taxon>
        <taxon>Gunneridae</taxon>
        <taxon>Pentapetalae</taxon>
        <taxon>rosids</taxon>
        <taxon>fabids</taxon>
        <taxon>Malpighiales</taxon>
        <taxon>Linaceae</taxon>
        <taxon>Linum</taxon>
    </lineage>
</organism>
<dbReference type="AlphaFoldDB" id="A0AAV0QNZ4"/>
<sequence length="253" mass="29326">MHRRRSIPHGKSSTISNNESIRPLKIEWYKRAVFFPPEGVVDSNQSLSEAQNKISDEIDAHKCELRRITQPLTKLARRKRALYIRQRRIYGRMVNIPTGLQNEMDKLQSKRNRLLRSIKLAENRYNHLRLMRSGDFPVVEVFDIGKPSYKCVYCGAIMWKEESTKATRNSNEPKFSLCCRQGKVKLPPRRQPPEVLNMLLQANTSMARHFLEHIRGYNAVLAFTSIGGKLDRSINNGRGVYVYSIGGQVYHRI</sequence>
<accession>A0AAV0QNZ4</accession>
<feature type="non-terminal residue" evidence="1">
    <location>
        <position position="253"/>
    </location>
</feature>
<dbReference type="EMBL" id="CAMGYJ010000009">
    <property type="protein sequence ID" value="CAI0546114.1"/>
    <property type="molecule type" value="Genomic_DNA"/>
</dbReference>
<dbReference type="Proteomes" id="UP001154282">
    <property type="component" value="Unassembled WGS sequence"/>
</dbReference>
<dbReference type="PANTHER" id="PTHR45786:SF74">
    <property type="entry name" value="ATP-DEPENDENT DNA HELICASE"/>
    <property type="match status" value="1"/>
</dbReference>
<evidence type="ECO:0000313" key="2">
    <source>
        <dbReference type="Proteomes" id="UP001154282"/>
    </source>
</evidence>
<gene>
    <name evidence="1" type="ORF">LITE_LOCUS43839</name>
</gene>
<protein>
    <submittedName>
        <fullName evidence="1">Uncharacterized protein</fullName>
    </submittedName>
</protein>
<comment type="caution">
    <text evidence="1">The sequence shown here is derived from an EMBL/GenBank/DDBJ whole genome shotgun (WGS) entry which is preliminary data.</text>
</comment>
<proteinExistence type="predicted"/>
<keyword evidence="2" id="KW-1185">Reference proteome</keyword>
<name>A0AAV0QNZ4_9ROSI</name>
<dbReference type="PANTHER" id="PTHR45786">
    <property type="entry name" value="DNA BINDING PROTEIN-LIKE"/>
    <property type="match status" value="1"/>
</dbReference>